<keyword evidence="2" id="KW-0238">DNA-binding</keyword>
<keyword evidence="3" id="KW-0804">Transcription</keyword>
<dbReference type="InterPro" id="IPR028082">
    <property type="entry name" value="Peripla_BP_I"/>
</dbReference>
<evidence type="ECO:0000256" key="2">
    <source>
        <dbReference type="ARBA" id="ARBA00023125"/>
    </source>
</evidence>
<evidence type="ECO:0000313" key="5">
    <source>
        <dbReference type="EMBL" id="SFQ17299.1"/>
    </source>
</evidence>
<organism evidence="5 6">
    <name type="scientific">Pseudarcicella hirudinis</name>
    <dbReference type="NCBI Taxonomy" id="1079859"/>
    <lineage>
        <taxon>Bacteria</taxon>
        <taxon>Pseudomonadati</taxon>
        <taxon>Bacteroidota</taxon>
        <taxon>Cytophagia</taxon>
        <taxon>Cytophagales</taxon>
        <taxon>Flectobacillaceae</taxon>
        <taxon>Pseudarcicella</taxon>
    </lineage>
</organism>
<protein>
    <submittedName>
        <fullName evidence="5">Transcriptional regulator, LacI family</fullName>
    </submittedName>
</protein>
<gene>
    <name evidence="5" type="ORF">SAMN04515674_111106</name>
</gene>
<dbReference type="GO" id="GO:0000976">
    <property type="term" value="F:transcription cis-regulatory region binding"/>
    <property type="evidence" value="ECO:0007669"/>
    <property type="project" value="TreeGrafter"/>
</dbReference>
<dbReference type="InterPro" id="IPR000843">
    <property type="entry name" value="HTH_LacI"/>
</dbReference>
<dbReference type="SUPFAM" id="SSF53822">
    <property type="entry name" value="Periplasmic binding protein-like I"/>
    <property type="match status" value="1"/>
</dbReference>
<evidence type="ECO:0000313" key="6">
    <source>
        <dbReference type="Proteomes" id="UP000199306"/>
    </source>
</evidence>
<dbReference type="CDD" id="cd01392">
    <property type="entry name" value="HTH_LacI"/>
    <property type="match status" value="1"/>
</dbReference>
<evidence type="ECO:0000256" key="1">
    <source>
        <dbReference type="ARBA" id="ARBA00023015"/>
    </source>
</evidence>
<dbReference type="STRING" id="1079859.SAMN04515674_111106"/>
<dbReference type="CDD" id="cd06267">
    <property type="entry name" value="PBP1_LacI_sugar_binding-like"/>
    <property type="match status" value="1"/>
</dbReference>
<dbReference type="PANTHER" id="PTHR30146:SF109">
    <property type="entry name" value="HTH-TYPE TRANSCRIPTIONAL REGULATOR GALS"/>
    <property type="match status" value="1"/>
</dbReference>
<dbReference type="PANTHER" id="PTHR30146">
    <property type="entry name" value="LACI-RELATED TRANSCRIPTIONAL REPRESSOR"/>
    <property type="match status" value="1"/>
</dbReference>
<dbReference type="RefSeq" id="WP_092018489.1">
    <property type="nucleotide sequence ID" value="NZ_FOXH01000011.1"/>
</dbReference>
<evidence type="ECO:0000256" key="3">
    <source>
        <dbReference type="ARBA" id="ARBA00023163"/>
    </source>
</evidence>
<keyword evidence="1" id="KW-0805">Transcription regulation</keyword>
<dbReference type="OrthoDB" id="833520at2"/>
<feature type="domain" description="HTH lacI-type" evidence="4">
    <location>
        <begin position="5"/>
        <end position="59"/>
    </location>
</feature>
<evidence type="ECO:0000259" key="4">
    <source>
        <dbReference type="PROSITE" id="PS50932"/>
    </source>
</evidence>
<accession>A0A1I5WC64</accession>
<dbReference type="PROSITE" id="PS50932">
    <property type="entry name" value="HTH_LACI_2"/>
    <property type="match status" value="1"/>
</dbReference>
<dbReference type="Pfam" id="PF13377">
    <property type="entry name" value="Peripla_BP_3"/>
    <property type="match status" value="1"/>
</dbReference>
<sequence>MRHQVTIKDIARHLNISIATVSRALRDLPDIHPETKKSVLDLAQEWDYQPNVLATSLVKSRTKTLGVIVPDLGYYFFSTVVKGIEEAAIEAGYSVLITQTGESYERELTNVQNLSRGQVEGFIISLSRETTDFEHLKRLQRRGIPLVFFDRECEEIDASKVMVDNEQSAYEAVSHMISNGCRRIAFLAGSKNVTVSNQRKAGYLRALREGNLPVEDSLVIYGDYHQSTATTCTHQLMNLPNPPDGILAVSDRLAIGAVLALRERGVQIPQEVALVSFNDEPICSLMTPTISSVSQPTTEIGKIAANILISQIEYKGESFPSQVKVLKTELKIRESSQRK</sequence>
<proteinExistence type="predicted"/>
<keyword evidence="6" id="KW-1185">Reference proteome</keyword>
<dbReference type="InterPro" id="IPR046335">
    <property type="entry name" value="LacI/GalR-like_sensor"/>
</dbReference>
<dbReference type="Gene3D" id="1.10.260.40">
    <property type="entry name" value="lambda repressor-like DNA-binding domains"/>
    <property type="match status" value="1"/>
</dbReference>
<dbReference type="SUPFAM" id="SSF47413">
    <property type="entry name" value="lambda repressor-like DNA-binding domains"/>
    <property type="match status" value="1"/>
</dbReference>
<dbReference type="InterPro" id="IPR010982">
    <property type="entry name" value="Lambda_DNA-bd_dom_sf"/>
</dbReference>
<dbReference type="GO" id="GO:0003700">
    <property type="term" value="F:DNA-binding transcription factor activity"/>
    <property type="evidence" value="ECO:0007669"/>
    <property type="project" value="TreeGrafter"/>
</dbReference>
<dbReference type="EMBL" id="FOXH01000011">
    <property type="protein sequence ID" value="SFQ17299.1"/>
    <property type="molecule type" value="Genomic_DNA"/>
</dbReference>
<name>A0A1I5WC64_9BACT</name>
<dbReference type="Pfam" id="PF00356">
    <property type="entry name" value="LacI"/>
    <property type="match status" value="1"/>
</dbReference>
<reference evidence="5 6" key="1">
    <citation type="submission" date="2016-10" db="EMBL/GenBank/DDBJ databases">
        <authorList>
            <person name="de Groot N.N."/>
        </authorList>
    </citation>
    <scope>NUCLEOTIDE SEQUENCE [LARGE SCALE GENOMIC DNA]</scope>
    <source>
        <strain evidence="6">E92,LMG 26720,CCM 7988</strain>
    </source>
</reference>
<dbReference type="SMART" id="SM00354">
    <property type="entry name" value="HTH_LACI"/>
    <property type="match status" value="1"/>
</dbReference>
<dbReference type="Proteomes" id="UP000199306">
    <property type="component" value="Unassembled WGS sequence"/>
</dbReference>
<dbReference type="Gene3D" id="3.40.50.2300">
    <property type="match status" value="2"/>
</dbReference>
<dbReference type="AlphaFoldDB" id="A0A1I5WC64"/>